<evidence type="ECO:0000313" key="4">
    <source>
        <dbReference type="Proteomes" id="UP001140562"/>
    </source>
</evidence>
<feature type="compositionally biased region" description="Basic and acidic residues" evidence="2">
    <location>
        <begin position="649"/>
        <end position="682"/>
    </location>
</feature>
<name>A0A9W9C0K5_9PLEO</name>
<dbReference type="Gene3D" id="1.10.287.1490">
    <property type="match status" value="1"/>
</dbReference>
<feature type="compositionally biased region" description="Polar residues" evidence="2">
    <location>
        <begin position="803"/>
        <end position="812"/>
    </location>
</feature>
<evidence type="ECO:0000256" key="2">
    <source>
        <dbReference type="SAM" id="MobiDB-lite"/>
    </source>
</evidence>
<dbReference type="EMBL" id="JAPEUV010000037">
    <property type="protein sequence ID" value="KAJ4337566.1"/>
    <property type="molecule type" value="Genomic_DNA"/>
</dbReference>
<feature type="compositionally biased region" description="Polar residues" evidence="2">
    <location>
        <begin position="835"/>
        <end position="847"/>
    </location>
</feature>
<sequence>MAASQPPLSGIASWIATNLPQVLRLPFMQCYSYLEDNVGWVVLIVAIWAFIRCLVWCFPEMFVVAEYGQDAQVYAHVDASNNIKDDIVVNREGGTDGARGDVTEDDYNCPASGHIEESILESVQDTLHLSLQTTEQRTQQSTVADLKALDEAIVRPLENGLATVKADLITVKNETVAVRSLPIAPREEVINRYIVLQPHRDEFDQVIGQVKDQVHKQLLTDLGNRIDRNFQSEIRRIALEAHHDLEDTVTNTNARMHEQIGIVKDLSEAHNKLAATVKDLQTTMQKQNEQLKYDTEQREESTSLLLSMQDESTLASLASDSVSKAQKELDAQALHVTNCSATVDEMRASISRTDSYTKQRIDQLEATVLRQATTISTLTKSNEALSTVNTNLLERFAKLETAVNDHQAQLTTLSAVPAGASALEVKLKTLPDPNGQRSVSTSADPAIADTLKQHATQLPDHASQLEELSGVKSSVDTATDGHMEHDSRINTLKVEVKKTSTLQKQVEKQIRNIQRSLKKQESVPAQVEDLQERINAFAMDVGPHMENLEQLKHVPADLRNLHEDLTKVINETMPEACRTYNSNIEELQSDIKRYGEWLKEDSDMLAEHKQSLKHDYEDIKSLGHRVTGCETRLDILAPQGSDTGGGNAGDRRGDDSHDEAKRDEDMHDRDADDEGDYKHEGDQGGDASGIKVTNSDEQVSVEGAPSPEGLRAALSTPIVNTKGHIAASTSPAREAAAPAPSAGGLQAPVAPLKFQFTPLEGGTVLQIPQEPFDKNAFMHKHFNFEPPPSADVDSAIRGRKTSKPSFGLTTPSPATPGRLPGPSFMAAIPMQGHATASTPLSDATSVASDPAELQRLQEESNWDPYEDGSAGEVEKATASTNQNPFGSDQDALYHEQDDMEVDPANPMREKSEEEVIDLMLTLGEERS</sequence>
<evidence type="ECO:0000313" key="3">
    <source>
        <dbReference type="EMBL" id="KAJ4337566.1"/>
    </source>
</evidence>
<dbReference type="Proteomes" id="UP001140562">
    <property type="component" value="Unassembled WGS sequence"/>
</dbReference>
<protein>
    <submittedName>
        <fullName evidence="3">Uncharacterized protein</fullName>
    </submittedName>
</protein>
<feature type="region of interest" description="Disordered" evidence="2">
    <location>
        <begin position="633"/>
        <end position="709"/>
    </location>
</feature>
<keyword evidence="4" id="KW-1185">Reference proteome</keyword>
<feature type="region of interest" description="Disordered" evidence="2">
    <location>
        <begin position="799"/>
        <end position="819"/>
    </location>
</feature>
<evidence type="ECO:0000256" key="1">
    <source>
        <dbReference type="SAM" id="Coils"/>
    </source>
</evidence>
<accession>A0A9W9C0K5</accession>
<dbReference type="AlphaFoldDB" id="A0A9W9C0K5"/>
<gene>
    <name evidence="3" type="ORF">N0V87_004520</name>
</gene>
<dbReference type="OrthoDB" id="10639494at2759"/>
<keyword evidence="1" id="KW-0175">Coiled coil</keyword>
<reference evidence="3" key="1">
    <citation type="submission" date="2022-10" db="EMBL/GenBank/DDBJ databases">
        <title>Tapping the CABI collections for fungal endophytes: first genome assemblies for Collariella, Neodidymelliopsis, Ascochyta clinopodiicola, Didymella pomorum, Didymosphaeria variabile, Neocosmospora piperis and Neocucurbitaria cava.</title>
        <authorList>
            <person name="Hill R."/>
        </authorList>
    </citation>
    <scope>NUCLEOTIDE SEQUENCE</scope>
    <source>
        <strain evidence="3">IMI 360193</strain>
    </source>
</reference>
<feature type="region of interest" description="Disordered" evidence="2">
    <location>
        <begin position="835"/>
        <end position="912"/>
    </location>
</feature>
<proteinExistence type="predicted"/>
<feature type="coiled-coil region" evidence="1">
    <location>
        <begin position="263"/>
        <end position="290"/>
    </location>
</feature>
<comment type="caution">
    <text evidence="3">The sequence shown here is derived from an EMBL/GenBank/DDBJ whole genome shotgun (WGS) entry which is preliminary data.</text>
</comment>
<organism evidence="3 4">
    <name type="scientific">Didymella glomerata</name>
    <dbReference type="NCBI Taxonomy" id="749621"/>
    <lineage>
        <taxon>Eukaryota</taxon>
        <taxon>Fungi</taxon>
        <taxon>Dikarya</taxon>
        <taxon>Ascomycota</taxon>
        <taxon>Pezizomycotina</taxon>
        <taxon>Dothideomycetes</taxon>
        <taxon>Pleosporomycetidae</taxon>
        <taxon>Pleosporales</taxon>
        <taxon>Pleosporineae</taxon>
        <taxon>Didymellaceae</taxon>
        <taxon>Didymella</taxon>
    </lineage>
</organism>
<feature type="compositionally biased region" description="Polar residues" evidence="2">
    <location>
        <begin position="877"/>
        <end position="886"/>
    </location>
</feature>